<dbReference type="InterPro" id="IPR036770">
    <property type="entry name" value="Ankyrin_rpt-contain_sf"/>
</dbReference>
<name>A0A225V1L6_9STRA</name>
<gene>
    <name evidence="1" type="ORF">PHMEG_00029678</name>
</gene>
<evidence type="ECO:0000313" key="2">
    <source>
        <dbReference type="Proteomes" id="UP000198211"/>
    </source>
</evidence>
<dbReference type="InterPro" id="IPR002110">
    <property type="entry name" value="Ankyrin_rpt"/>
</dbReference>
<keyword evidence="2" id="KW-1185">Reference proteome</keyword>
<dbReference type="PANTHER" id="PTHR46586">
    <property type="entry name" value="ANKYRIN REPEAT-CONTAINING PROTEIN"/>
    <property type="match status" value="1"/>
</dbReference>
<protein>
    <submittedName>
        <fullName evidence="1">Uncharacterized protein</fullName>
    </submittedName>
</protein>
<organism evidence="1 2">
    <name type="scientific">Phytophthora megakarya</name>
    <dbReference type="NCBI Taxonomy" id="4795"/>
    <lineage>
        <taxon>Eukaryota</taxon>
        <taxon>Sar</taxon>
        <taxon>Stramenopiles</taxon>
        <taxon>Oomycota</taxon>
        <taxon>Peronosporomycetes</taxon>
        <taxon>Peronosporales</taxon>
        <taxon>Peronosporaceae</taxon>
        <taxon>Phytophthora</taxon>
    </lineage>
</organism>
<sequence>MENLDEVPIFTVVRLVCRECFRITVSVPSVELQIDGLVDDIPGQKSFNVACESGASIRVLEYLLKRAAPDWREAVDAAAREGHLHVLQWMAAKRGDRRGPWKKDFERALQEASAEGHLEAVKWLFDCAPTIT</sequence>
<comment type="caution">
    <text evidence="1">The sequence shown here is derived from an EMBL/GenBank/DDBJ whole genome shotgun (WGS) entry which is preliminary data.</text>
</comment>
<dbReference type="PANTHER" id="PTHR46586:SF3">
    <property type="entry name" value="ANKYRIN REPEAT-CONTAINING PROTEIN"/>
    <property type="match status" value="1"/>
</dbReference>
<dbReference type="OrthoDB" id="126605at2759"/>
<accession>A0A225V1L6</accession>
<dbReference type="Pfam" id="PF13637">
    <property type="entry name" value="Ank_4"/>
    <property type="match status" value="1"/>
</dbReference>
<dbReference type="SUPFAM" id="SSF140860">
    <property type="entry name" value="Pseudo ankyrin repeat-like"/>
    <property type="match status" value="1"/>
</dbReference>
<dbReference type="AlphaFoldDB" id="A0A225V1L6"/>
<dbReference type="EMBL" id="NBNE01008583">
    <property type="protein sequence ID" value="OWY99330.1"/>
    <property type="molecule type" value="Genomic_DNA"/>
</dbReference>
<dbReference type="Proteomes" id="UP000198211">
    <property type="component" value="Unassembled WGS sequence"/>
</dbReference>
<dbReference type="InterPro" id="IPR052050">
    <property type="entry name" value="SecEffector_AnkRepeat"/>
</dbReference>
<proteinExistence type="predicted"/>
<reference evidence="2" key="1">
    <citation type="submission" date="2017-03" db="EMBL/GenBank/DDBJ databases">
        <title>Phytopthora megakarya and P. palmivora, two closely related causual agents of cacao black pod achieved similar genome size and gene model numbers by different mechanisms.</title>
        <authorList>
            <person name="Ali S."/>
            <person name="Shao J."/>
            <person name="Larry D.J."/>
            <person name="Kronmiller B."/>
            <person name="Shen D."/>
            <person name="Strem M.D."/>
            <person name="Melnick R.L."/>
            <person name="Guiltinan M.J."/>
            <person name="Tyler B.M."/>
            <person name="Meinhardt L.W."/>
            <person name="Bailey B.A."/>
        </authorList>
    </citation>
    <scope>NUCLEOTIDE SEQUENCE [LARGE SCALE GENOMIC DNA]</scope>
    <source>
        <strain evidence="2">zdho120</strain>
    </source>
</reference>
<dbReference type="STRING" id="4795.A0A225V1L6"/>
<evidence type="ECO:0000313" key="1">
    <source>
        <dbReference type="EMBL" id="OWY99330.1"/>
    </source>
</evidence>
<dbReference type="Gene3D" id="1.25.40.20">
    <property type="entry name" value="Ankyrin repeat-containing domain"/>
    <property type="match status" value="1"/>
</dbReference>